<dbReference type="Gene3D" id="2.60.40.1510">
    <property type="entry name" value="ntegrin, alpha v. Chain A, domain 3"/>
    <property type="match status" value="1"/>
</dbReference>
<evidence type="ECO:0000256" key="22">
    <source>
        <dbReference type="ARBA" id="ARBA00023180"/>
    </source>
</evidence>
<dbReference type="InterPro" id="IPR016201">
    <property type="entry name" value="PSI"/>
</dbReference>
<dbReference type="SUPFAM" id="SSF57196">
    <property type="entry name" value="EGF/Laminin"/>
    <property type="match status" value="2"/>
</dbReference>
<dbReference type="Proteomes" id="UP000710432">
    <property type="component" value="Unassembled WGS sequence"/>
</dbReference>
<dbReference type="GO" id="GO:0045321">
    <property type="term" value="P:leukocyte activation"/>
    <property type="evidence" value="ECO:0007669"/>
    <property type="project" value="UniProtKB-ARBA"/>
</dbReference>
<dbReference type="GO" id="GO:0016925">
    <property type="term" value="P:protein sumoylation"/>
    <property type="evidence" value="ECO:0007669"/>
    <property type="project" value="UniProtKB-ARBA"/>
</dbReference>
<dbReference type="Gene3D" id="3.10.20.90">
    <property type="entry name" value="Phosphatidylinositol 3-kinase Catalytic Subunit, Chain A, domain 1"/>
    <property type="match status" value="1"/>
</dbReference>
<evidence type="ECO:0000256" key="1">
    <source>
        <dbReference type="ARBA" id="ARBA00004251"/>
    </source>
</evidence>
<feature type="domain" description="PSI" evidence="33">
    <location>
        <begin position="39"/>
        <end position="89"/>
    </location>
</feature>
<keyword evidence="6" id="KW-1017">Isopeptide bond</keyword>
<dbReference type="FunFam" id="2.60.40.1510:FF:000008">
    <property type="entry name" value="Integrin beta"/>
    <property type="match status" value="1"/>
</dbReference>
<dbReference type="InterPro" id="IPR032695">
    <property type="entry name" value="Integrin_dom_sf"/>
</dbReference>
<feature type="domain" description="Integrin beta subunit VWA" evidence="31">
    <location>
        <begin position="47"/>
        <end position="462"/>
    </location>
</feature>
<dbReference type="Gene3D" id="2.10.25.10">
    <property type="entry name" value="Laminin"/>
    <property type="match status" value="4"/>
</dbReference>
<dbReference type="CDD" id="cd16115">
    <property type="entry name" value="Ubl_SUMO2_3_4"/>
    <property type="match status" value="1"/>
</dbReference>
<evidence type="ECO:0000256" key="16">
    <source>
        <dbReference type="ARBA" id="ARBA00022889"/>
    </source>
</evidence>
<comment type="function">
    <text evidence="25">Ubiquitin-like protein that can be covalently attached to proteins as a monomer or as a lysine-linked polymer. Covalent attachment via an isopeptide bond to its substrates requires prior activation by the E1 complex SAE1-SAE2 and linkage to the E2 enzyme UBE2I, and can be promoted by an E3 ligase such as PIAS1-4, RANBP2 or CBX4. This post-translational modification on lysine residues of proteins plays a crucial role in a number of cellular processes such as nuclear transport, DNA replication and repair, mitosis and signal transduction. Polymeric SUMO2 chains are also susceptible to polyubiquitination which functions as a signal for proteasomal degradation of modified proteins. Plays a role in the regulation of sumoylation status of SETX.</text>
</comment>
<dbReference type="SMART" id="SM01242">
    <property type="entry name" value="Integrin_B_tail"/>
    <property type="match status" value="1"/>
</dbReference>
<dbReference type="InterPro" id="IPR002369">
    <property type="entry name" value="Integrin_bsu_VWA"/>
</dbReference>
<evidence type="ECO:0000256" key="6">
    <source>
        <dbReference type="ARBA" id="ARBA00022499"/>
    </source>
</evidence>
<evidence type="ECO:0000313" key="36">
    <source>
        <dbReference type="Proteomes" id="UP000710432"/>
    </source>
</evidence>
<evidence type="ECO:0000256" key="10">
    <source>
        <dbReference type="ARBA" id="ARBA00022723"/>
    </source>
</evidence>
<dbReference type="Pfam" id="PF08725">
    <property type="entry name" value="Integrin_b_cyt"/>
    <property type="match status" value="1"/>
</dbReference>
<keyword evidence="20 29" id="KW-0472">Membrane</keyword>
<evidence type="ECO:0000256" key="27">
    <source>
        <dbReference type="RuleBase" id="RU000633"/>
    </source>
</evidence>
<keyword evidence="12" id="KW-0677">Repeat</keyword>
<dbReference type="GO" id="GO:0046872">
    <property type="term" value="F:metal ion binding"/>
    <property type="evidence" value="ECO:0007669"/>
    <property type="project" value="UniProtKB-KW"/>
</dbReference>
<dbReference type="Pfam" id="PF07965">
    <property type="entry name" value="Integrin_B_tail"/>
    <property type="match status" value="1"/>
</dbReference>
<dbReference type="Pfam" id="PF11976">
    <property type="entry name" value="Rad60-SLD"/>
    <property type="match status" value="1"/>
</dbReference>
<dbReference type="GO" id="GO:0019901">
    <property type="term" value="F:protein kinase binding"/>
    <property type="evidence" value="ECO:0007669"/>
    <property type="project" value="TreeGrafter"/>
</dbReference>
<proteinExistence type="inferred from homology"/>
<dbReference type="GO" id="GO:0001540">
    <property type="term" value="F:amyloid-beta binding"/>
    <property type="evidence" value="ECO:0007669"/>
    <property type="project" value="TreeGrafter"/>
</dbReference>
<dbReference type="EMBL" id="JAATJU010012500">
    <property type="protein sequence ID" value="KAH0518184.1"/>
    <property type="molecule type" value="Genomic_DNA"/>
</dbReference>
<dbReference type="InterPro" id="IPR036349">
    <property type="entry name" value="Integrin_bsu_tail_dom_sf"/>
</dbReference>
<keyword evidence="17" id="KW-0581">Phagocytosis</keyword>
<feature type="domain" description="Integrin beta subunit tail" evidence="34">
    <location>
        <begin position="637"/>
        <end position="717"/>
    </location>
</feature>
<evidence type="ECO:0000256" key="17">
    <source>
        <dbReference type="ARBA" id="ARBA00022907"/>
    </source>
</evidence>
<dbReference type="InterPro" id="IPR057243">
    <property type="entry name" value="Integrin_I-EGF_CS"/>
</dbReference>
<evidence type="ECO:0000259" key="32">
    <source>
        <dbReference type="SMART" id="SM00213"/>
    </source>
</evidence>
<dbReference type="PROSITE" id="PS00243">
    <property type="entry name" value="I_EGF_1"/>
    <property type="match status" value="1"/>
</dbReference>
<feature type="compositionally biased region" description="Polar residues" evidence="28">
    <location>
        <begin position="864"/>
        <end position="876"/>
    </location>
</feature>
<feature type="transmembrane region" description="Helical" evidence="29">
    <location>
        <begin position="718"/>
        <end position="740"/>
    </location>
</feature>
<feature type="region of interest" description="Disordered" evidence="28">
    <location>
        <begin position="1243"/>
        <end position="1270"/>
    </location>
</feature>
<keyword evidence="8" id="KW-0597">Phosphoprotein</keyword>
<feature type="transmembrane region" description="Helical" evidence="29">
    <location>
        <begin position="1014"/>
        <end position="1038"/>
    </location>
</feature>
<evidence type="ECO:0000256" key="28">
    <source>
        <dbReference type="SAM" id="MobiDB-lite"/>
    </source>
</evidence>
<evidence type="ECO:0000256" key="5">
    <source>
        <dbReference type="ARBA" id="ARBA00022475"/>
    </source>
</evidence>
<dbReference type="SUPFAM" id="SSF54236">
    <property type="entry name" value="Ubiquitin-like"/>
    <property type="match status" value="1"/>
</dbReference>
<evidence type="ECO:0000256" key="24">
    <source>
        <dbReference type="ARBA" id="ARBA00035630"/>
    </source>
</evidence>
<dbReference type="GO" id="GO:0045121">
    <property type="term" value="C:membrane raft"/>
    <property type="evidence" value="ECO:0007669"/>
    <property type="project" value="UniProtKB-SubCell"/>
</dbReference>
<comment type="similarity">
    <text evidence="4">Belongs to the ubiquitin family. SUMO subfamily.</text>
</comment>
<keyword evidence="22" id="KW-0325">Glycoprotein</keyword>
<evidence type="ECO:0000256" key="30">
    <source>
        <dbReference type="SAM" id="SignalP"/>
    </source>
</evidence>
<dbReference type="GO" id="GO:0007229">
    <property type="term" value="P:integrin-mediated signaling pathway"/>
    <property type="evidence" value="ECO:0007669"/>
    <property type="project" value="UniProtKB-KW"/>
</dbReference>
<evidence type="ECO:0000256" key="4">
    <source>
        <dbReference type="ARBA" id="ARBA00009185"/>
    </source>
</evidence>
<feature type="region of interest" description="Disordered" evidence="28">
    <location>
        <begin position="1322"/>
        <end position="1342"/>
    </location>
</feature>
<reference evidence="35" key="1">
    <citation type="submission" date="2020-03" db="EMBL/GenBank/DDBJ databases">
        <title>Studies in the Genomics of Life Span.</title>
        <authorList>
            <person name="Glass D."/>
        </authorList>
    </citation>
    <scope>NUCLEOTIDE SEQUENCE</scope>
    <source>
        <strain evidence="35">LTLLF</strain>
        <tissue evidence="35">Muscle</tissue>
    </source>
</reference>
<keyword evidence="15" id="KW-0460">Magnesium</keyword>
<sequence>MDACGAQPYEIGLGDMLGPHLLLLALAGLLFLESVTSQECTKYKVSNCRDCVQSAPGCAWCQKLNFTGPGEPDSLRCDTREQLRQKGCPADDIMEPRSLAEPQYDPPGERKQLFPQKVTLYLRPGQAAAFNVTFRRAKGYPIDLYYLMDLSYSMLDDLNNVKKLGGDLLRALNEITESGRIGFGSFVDKTVLPFVNTHPEKLKNPCPNKEKACQPPFAFRHVLKLTDNSNQFQTEVGKQLISGNLDAPEGGLDAIMQVAACPEEIGWRNVTRLLVFATDDGFHFAGDGKLGAILTPNDGRCHLEENMYKRSNEFDYPSVGQLAHKLSESNIQPIFAVTKKMVKTYEKLTEIIPKSAVGELSDDSSNVVQLIKKAYYKLSSRVFLDHSTLPDTLKVTYDSFCSNGASSIGKPRGDCDGVQINIPVTFQVKVTASECIQEQSFVIRALGFTDTVTVKVLPQCECQCRDQSREQGLCGGKGSMECGICRCESGYIGKNCECQTQGRSSQELEGSCRKDNSSIVCSGLGDCICGQCVCHTSDVPNKVIFGQYCECDNVNCERYDGQVCGGPKRGSCSCGQCSCKENFEGSACQCRRSTEGCLNTRLVECNGRGRCRCNRCECIAGYQPPLCEDCPGCPSPCSEPKHISCAECRKFDKGPFEKNCSEACASVTLQLTPLKGKPCKERDSEGCWMTYTMQQKDGRDIYDIHVEDNRECVEGPNVAAIVGGTVLLVVLIGVLLLIIWKALTHLTDLREYRRFEKEKLKSQWNNSCSEPLGLSLSPAPTAPLPRKRSSKQRTAPAVYWARAGLTLRYTPSRLFPSARRRTKQPQQRPEAGVRARGRSESEPAAAHSQAPPLGFAYGASALSRGNSLAQPPSRVSQGAAGQGRHRRTMASAALGLTPRWLMLLSAALLLLLLLLLPAASAQEPSAMSKAWGVSREPGGRVGGRLGRLQGGAQPAGFESSALTPSLPLELRRALRHGKTGPVLTEASAPAQRPAGWASTRWASAFLPVSVNFEALIITMSVLGGSVLLGITVCCCCCCRSRKRSRKPDKSDERAMREQEERRVRQEESVSTWPSEVPAQRLHVDEWTPCTASPRGRVKSLHSVSMWTSGLPAQRLHVAGWTPCTVSPRGRVDSLHSVSTWHLCPDLSVLAHTPPVPPRLPVLTPCVAPQSCTHIRGLRTQDLESRVPGALRAPGCLTRPVTQSQPSGIAAGQRAPETQGTRIVHAHRHVTLRGQPARQDLGIKRGPATVAAGERRGRERDSPAPEGVKTENDHINLKVAGQDGSVVQFKIKRHTPLSKLMKAYCERQGLSMRQIRFRFDGQPINETDTPAQGPGLTPRRHATSPARAPDALLARGSAPEVAVDVGAGGWDRRGCGEAAEGRFRSMAGTALKRLMAEYKRESGGSRLPVLFPVAYRRALRCVSPATRTARVRKAGLSLSPTRPGPLPRGRPWAQTRARPERSWPCDPDLVPESLSPSGFAHPSSR</sequence>
<evidence type="ECO:0000256" key="13">
    <source>
        <dbReference type="ARBA" id="ARBA00022786"/>
    </source>
</evidence>
<dbReference type="GO" id="GO:0030593">
    <property type="term" value="P:neutrophil chemotaxis"/>
    <property type="evidence" value="ECO:0007669"/>
    <property type="project" value="TreeGrafter"/>
</dbReference>
<evidence type="ECO:0000256" key="18">
    <source>
        <dbReference type="ARBA" id="ARBA00022989"/>
    </source>
</evidence>
<evidence type="ECO:0000256" key="14">
    <source>
        <dbReference type="ARBA" id="ARBA00022837"/>
    </source>
</evidence>
<dbReference type="FunFam" id="3.40.50.410:FF:000002">
    <property type="entry name" value="Integrin beta"/>
    <property type="match status" value="1"/>
</dbReference>
<dbReference type="GO" id="GO:0008305">
    <property type="term" value="C:integrin complex"/>
    <property type="evidence" value="ECO:0007669"/>
    <property type="project" value="TreeGrafter"/>
</dbReference>
<feature type="region of interest" description="Disordered" evidence="28">
    <location>
        <begin position="1193"/>
        <end position="1217"/>
    </location>
</feature>
<dbReference type="PANTHER" id="PTHR10082:SF15">
    <property type="entry name" value="INTEGRIN BETA-2"/>
    <property type="match status" value="1"/>
</dbReference>
<evidence type="ECO:0000256" key="3">
    <source>
        <dbReference type="ARBA" id="ARBA00007449"/>
    </source>
</evidence>
<evidence type="ECO:0000259" key="31">
    <source>
        <dbReference type="SMART" id="SM00187"/>
    </source>
</evidence>
<evidence type="ECO:0000313" key="35">
    <source>
        <dbReference type="EMBL" id="KAH0518184.1"/>
    </source>
</evidence>
<evidence type="ECO:0000256" key="26">
    <source>
        <dbReference type="ARBA" id="ARBA00065408"/>
    </source>
</evidence>
<evidence type="ECO:0000256" key="21">
    <source>
        <dbReference type="ARBA" id="ARBA00023157"/>
    </source>
</evidence>
<dbReference type="Gene3D" id="3.30.1680.10">
    <property type="entry name" value="ligand-binding face of the semaphorins, domain 2"/>
    <property type="match status" value="1"/>
</dbReference>
<comment type="caution">
    <text evidence="35">The sequence shown here is derived from an EMBL/GenBank/DDBJ whole genome shotgun (WGS) entry which is preliminary data.</text>
</comment>
<evidence type="ECO:0000256" key="7">
    <source>
        <dbReference type="ARBA" id="ARBA00022536"/>
    </source>
</evidence>
<evidence type="ECO:0000256" key="19">
    <source>
        <dbReference type="ARBA" id="ARBA00023037"/>
    </source>
</evidence>
<dbReference type="InterPro" id="IPR012896">
    <property type="entry name" value="Integrin_bsu_tail"/>
</dbReference>
<dbReference type="SMART" id="SM00213">
    <property type="entry name" value="UBQ"/>
    <property type="match status" value="1"/>
</dbReference>
<dbReference type="FunFam" id="3.30.1680.10:FF:000012">
    <property type="entry name" value="Integrin beta"/>
    <property type="match status" value="1"/>
</dbReference>
<evidence type="ECO:0000256" key="20">
    <source>
        <dbReference type="ARBA" id="ARBA00023136"/>
    </source>
</evidence>
<keyword evidence="5" id="KW-1003">Cell membrane</keyword>
<keyword evidence="21" id="KW-1015">Disulfide bond</keyword>
<protein>
    <recommendedName>
        <fullName evidence="27">Integrin beta</fullName>
    </recommendedName>
</protein>
<dbReference type="FunFam" id="2.10.25.10:FF:000098">
    <property type="entry name" value="Integrin beta"/>
    <property type="match status" value="1"/>
</dbReference>
<keyword evidence="23" id="KW-0873">Pyrrolidone carboxylic acid</keyword>
<feature type="region of interest" description="Disordered" evidence="28">
    <location>
        <begin position="1433"/>
        <end position="1484"/>
    </location>
</feature>
<keyword evidence="13" id="KW-0833">Ubl conjugation pathway</keyword>
<evidence type="ECO:0000256" key="29">
    <source>
        <dbReference type="SAM" id="Phobius"/>
    </source>
</evidence>
<keyword evidence="7" id="KW-0245">EGF-like domain</keyword>
<evidence type="ECO:0000259" key="34">
    <source>
        <dbReference type="SMART" id="SM01242"/>
    </source>
</evidence>
<dbReference type="FunFam" id="2.10.25.10:FF:000076">
    <property type="entry name" value="Integrin beta"/>
    <property type="match status" value="1"/>
</dbReference>
<dbReference type="GO" id="GO:0007160">
    <property type="term" value="P:cell-matrix adhesion"/>
    <property type="evidence" value="ECO:0007669"/>
    <property type="project" value="TreeGrafter"/>
</dbReference>
<feature type="domain" description="Ubiquitin-like" evidence="32">
    <location>
        <begin position="1274"/>
        <end position="1344"/>
    </location>
</feature>
<dbReference type="Gene3D" id="6.20.50.10">
    <property type="match status" value="1"/>
</dbReference>
<keyword evidence="16 27" id="KW-0130">Cell adhesion</keyword>
<dbReference type="Pfam" id="PF00362">
    <property type="entry name" value="Integrin_beta"/>
    <property type="match status" value="1"/>
</dbReference>
<dbReference type="GO" id="GO:0005925">
    <property type="term" value="C:focal adhesion"/>
    <property type="evidence" value="ECO:0007669"/>
    <property type="project" value="TreeGrafter"/>
</dbReference>
<feature type="region of interest" description="Disordered" evidence="28">
    <location>
        <begin position="775"/>
        <end position="795"/>
    </location>
</feature>
<dbReference type="InterPro" id="IPR014836">
    <property type="entry name" value="Integrin_bsu_cyt_dom"/>
</dbReference>
<dbReference type="InterPro" id="IPR015812">
    <property type="entry name" value="Integrin_bsu"/>
</dbReference>
<organism evidence="35 36">
    <name type="scientific">Microtus ochrogaster</name>
    <name type="common">Prairie vole</name>
    <dbReference type="NCBI Taxonomy" id="79684"/>
    <lineage>
        <taxon>Eukaryota</taxon>
        <taxon>Metazoa</taxon>
        <taxon>Chordata</taxon>
        <taxon>Craniata</taxon>
        <taxon>Vertebrata</taxon>
        <taxon>Euteleostomi</taxon>
        <taxon>Mammalia</taxon>
        <taxon>Eutheria</taxon>
        <taxon>Euarchontoglires</taxon>
        <taxon>Glires</taxon>
        <taxon>Rodentia</taxon>
        <taxon>Myomorpha</taxon>
        <taxon>Muroidea</taxon>
        <taxon>Cricetidae</taxon>
        <taxon>Arvicolinae</taxon>
        <taxon>Microtus</taxon>
    </lineage>
</organism>
<feature type="compositionally biased region" description="Basic and acidic residues" evidence="28">
    <location>
        <begin position="1047"/>
        <end position="1067"/>
    </location>
</feature>
<accession>A0A8J6L305</accession>
<dbReference type="Pfam" id="PF23105">
    <property type="entry name" value="EGF_integrin"/>
    <property type="match status" value="1"/>
</dbReference>
<evidence type="ECO:0000256" key="11">
    <source>
        <dbReference type="ARBA" id="ARBA00022729"/>
    </source>
</evidence>
<keyword evidence="10" id="KW-0479">Metal-binding</keyword>
<dbReference type="PROSITE" id="PS52047">
    <property type="entry name" value="I_EGF_2"/>
    <property type="match status" value="3"/>
</dbReference>
<dbReference type="InterPro" id="IPR036465">
    <property type="entry name" value="vWFA_dom_sf"/>
</dbReference>
<dbReference type="Gene3D" id="3.40.50.410">
    <property type="entry name" value="von Willebrand factor, type A domain"/>
    <property type="match status" value="1"/>
</dbReference>
<dbReference type="FunFam" id="2.10.25.10:FF:000442">
    <property type="entry name" value="Integrin beta"/>
    <property type="match status" value="1"/>
</dbReference>
<dbReference type="InterPro" id="IPR000626">
    <property type="entry name" value="Ubiquitin-like_dom"/>
</dbReference>
<dbReference type="InterPro" id="IPR015439">
    <property type="entry name" value="Integrin_b-2_sf"/>
</dbReference>
<evidence type="ECO:0000256" key="12">
    <source>
        <dbReference type="ARBA" id="ARBA00022737"/>
    </source>
</evidence>
<feature type="compositionally biased region" description="Basic and acidic residues" evidence="28">
    <location>
        <begin position="831"/>
        <end position="841"/>
    </location>
</feature>
<dbReference type="InterPro" id="IPR022617">
    <property type="entry name" value="Rad60/SUMO-like_dom"/>
</dbReference>
<dbReference type="GO" id="GO:0016605">
    <property type="term" value="C:PML body"/>
    <property type="evidence" value="ECO:0007669"/>
    <property type="project" value="UniProtKB-SubCell"/>
</dbReference>
<dbReference type="GO" id="GO:0005178">
    <property type="term" value="F:integrin binding"/>
    <property type="evidence" value="ECO:0007669"/>
    <property type="project" value="TreeGrafter"/>
</dbReference>
<feature type="transmembrane region" description="Helical" evidence="29">
    <location>
        <begin position="900"/>
        <end position="919"/>
    </location>
</feature>
<dbReference type="SUPFAM" id="SSF69687">
    <property type="entry name" value="Integrin beta tail domain"/>
    <property type="match status" value="1"/>
</dbReference>
<dbReference type="SUPFAM" id="SSF69179">
    <property type="entry name" value="Integrin domains"/>
    <property type="match status" value="1"/>
</dbReference>
<keyword evidence="18 29" id="KW-1133">Transmembrane helix</keyword>
<feature type="region of interest" description="Disordered" evidence="28">
    <location>
        <begin position="1042"/>
        <end position="1071"/>
    </location>
</feature>
<dbReference type="InterPro" id="IPR029071">
    <property type="entry name" value="Ubiquitin-like_domsf"/>
</dbReference>
<dbReference type="GO" id="GO:0006909">
    <property type="term" value="P:phagocytosis"/>
    <property type="evidence" value="ECO:0007669"/>
    <property type="project" value="UniProtKB-KW"/>
</dbReference>
<feature type="chain" id="PRO_5035154162" description="Integrin beta" evidence="30">
    <location>
        <begin position="38"/>
        <end position="1484"/>
    </location>
</feature>
<evidence type="ECO:0000259" key="33">
    <source>
        <dbReference type="SMART" id="SM00423"/>
    </source>
</evidence>
<evidence type="ECO:0000256" key="15">
    <source>
        <dbReference type="ARBA" id="ARBA00022842"/>
    </source>
</evidence>
<dbReference type="InterPro" id="IPR057073">
    <property type="entry name" value="EGF_integrin_2"/>
</dbReference>
<dbReference type="PRINTS" id="PR01186">
    <property type="entry name" value="INTEGRINB"/>
</dbReference>
<keyword evidence="9 27" id="KW-0812">Transmembrane</keyword>
<dbReference type="Gene3D" id="1.20.5.100">
    <property type="entry name" value="Cytochrome c1, transmembrane anchor, C-terminal"/>
    <property type="match status" value="1"/>
</dbReference>
<feature type="compositionally biased region" description="Basic and acidic residues" evidence="28">
    <location>
        <begin position="1252"/>
        <end position="1270"/>
    </location>
</feature>
<evidence type="ECO:0000256" key="9">
    <source>
        <dbReference type="ARBA" id="ARBA00022692"/>
    </source>
</evidence>
<keyword evidence="19 27" id="KW-0401">Integrin</keyword>
<dbReference type="GO" id="GO:0033627">
    <property type="term" value="P:cell adhesion mediated by integrin"/>
    <property type="evidence" value="ECO:0007669"/>
    <property type="project" value="TreeGrafter"/>
</dbReference>
<comment type="subcellular location">
    <subcellularLocation>
        <location evidence="1 27">Cell membrane</location>
        <topology evidence="1 27">Single-pass type I membrane protein</topology>
    </subcellularLocation>
    <subcellularLocation>
        <location evidence="24">Membrane raft</location>
        <topology evidence="24">Single-pass type I membrane protein</topology>
    </subcellularLocation>
    <subcellularLocation>
        <location evidence="2">Nucleus</location>
        <location evidence="2">PML body</location>
    </subcellularLocation>
</comment>
<dbReference type="FunFam" id="3.10.20.90:FF:000482">
    <property type="entry name" value="Small ubiquitin-related modifier 2"/>
    <property type="match status" value="1"/>
</dbReference>
<dbReference type="GO" id="GO:0009986">
    <property type="term" value="C:cell surface"/>
    <property type="evidence" value="ECO:0007669"/>
    <property type="project" value="TreeGrafter"/>
</dbReference>
<dbReference type="SMART" id="SM00187">
    <property type="entry name" value="INB"/>
    <property type="match status" value="1"/>
</dbReference>
<dbReference type="SUPFAM" id="SSF53300">
    <property type="entry name" value="vWA-like"/>
    <property type="match status" value="1"/>
</dbReference>
<keyword evidence="14" id="KW-0106">Calcium</keyword>
<dbReference type="GO" id="GO:0007159">
    <property type="term" value="P:leukocyte cell-cell adhesion"/>
    <property type="evidence" value="ECO:0007669"/>
    <property type="project" value="TreeGrafter"/>
</dbReference>
<evidence type="ECO:0000256" key="25">
    <source>
        <dbReference type="ARBA" id="ARBA00059228"/>
    </source>
</evidence>
<feature type="signal peptide" evidence="30">
    <location>
        <begin position="1"/>
        <end position="37"/>
    </location>
</feature>
<comment type="subunit">
    <text evidence="26">Interacts with SAE2 and UBE2I. Interacts with ZNF451. Identified in a complex with ZNF451 and UBE2I/UBC9, where one ZNF451 interacts with one UBE2I/UBC9 and two SUMO2 chains, one bound to the UBE2I/UBC9 active site and the other to another region of the same UBE2I/UBC9 molecule. Covalently attached to a number of proteins. Interacts with PELP1. Interacts with USP25; the interaction sumoylates USP25. Interacts with SIMC1, CASP8AP2, RNF111 and SOBP (via SIM domains). Interacts with MTA1. Interacts with HINT1. Interacts with GCNA (via SIM domains); this interaction allows the GCNA recruitment to DPCs sites.</text>
</comment>
<feature type="region of interest" description="Disordered" evidence="28">
    <location>
        <begin position="815"/>
        <end position="852"/>
    </location>
</feature>
<dbReference type="PANTHER" id="PTHR10082">
    <property type="entry name" value="INTEGRIN BETA SUBUNIT"/>
    <property type="match status" value="1"/>
</dbReference>
<dbReference type="SMART" id="SM00423">
    <property type="entry name" value="PSI"/>
    <property type="match status" value="1"/>
</dbReference>
<feature type="region of interest" description="Disordered" evidence="28">
    <location>
        <begin position="864"/>
        <end position="884"/>
    </location>
</feature>
<name>A0A8J6L305_MICOH</name>
<evidence type="ECO:0000256" key="23">
    <source>
        <dbReference type="ARBA" id="ARBA00023283"/>
    </source>
</evidence>
<keyword evidence="11 30" id="KW-0732">Signal</keyword>
<evidence type="ECO:0000256" key="2">
    <source>
        <dbReference type="ARBA" id="ARBA00004322"/>
    </source>
</evidence>
<gene>
    <name evidence="35" type="ORF">LTLLF_117465</name>
</gene>
<comment type="similarity">
    <text evidence="3 27">Belongs to the integrin beta chain family.</text>
</comment>
<dbReference type="SUPFAM" id="SSF103575">
    <property type="entry name" value="Plexin repeat"/>
    <property type="match status" value="1"/>
</dbReference>
<evidence type="ECO:0000256" key="8">
    <source>
        <dbReference type="ARBA" id="ARBA00022553"/>
    </source>
</evidence>